<dbReference type="Proteomes" id="UP000030746">
    <property type="component" value="Unassembled WGS sequence"/>
</dbReference>
<reference evidence="2 3" key="1">
    <citation type="journal article" date="2013" name="Nature">
        <title>Insights into bilaterian evolution from three spiralian genomes.</title>
        <authorList>
            <person name="Simakov O."/>
            <person name="Marletaz F."/>
            <person name="Cho S.J."/>
            <person name="Edsinger-Gonzales E."/>
            <person name="Havlak P."/>
            <person name="Hellsten U."/>
            <person name="Kuo D.H."/>
            <person name="Larsson T."/>
            <person name="Lv J."/>
            <person name="Arendt D."/>
            <person name="Savage R."/>
            <person name="Osoegawa K."/>
            <person name="de Jong P."/>
            <person name="Grimwood J."/>
            <person name="Chapman J.A."/>
            <person name="Shapiro H."/>
            <person name="Aerts A."/>
            <person name="Otillar R.P."/>
            <person name="Terry A.Y."/>
            <person name="Boore J.L."/>
            <person name="Grigoriev I.V."/>
            <person name="Lindberg D.R."/>
            <person name="Seaver E.C."/>
            <person name="Weisblat D.A."/>
            <person name="Putnam N.H."/>
            <person name="Rokhsar D.S."/>
        </authorList>
    </citation>
    <scope>NUCLEOTIDE SEQUENCE [LARGE SCALE GENOMIC DNA]</scope>
</reference>
<gene>
    <name evidence="2" type="ORF">LOTGIDRAFT_161481</name>
</gene>
<dbReference type="InterPro" id="IPR014710">
    <property type="entry name" value="RmlC-like_jellyroll"/>
</dbReference>
<evidence type="ECO:0000313" key="2">
    <source>
        <dbReference type="EMBL" id="ESO94263.1"/>
    </source>
</evidence>
<dbReference type="Gene3D" id="2.60.120.10">
    <property type="entry name" value="Jelly Rolls"/>
    <property type="match status" value="1"/>
</dbReference>
<dbReference type="SUPFAM" id="SSF51206">
    <property type="entry name" value="cAMP-binding domain-like"/>
    <property type="match status" value="1"/>
</dbReference>
<evidence type="ECO:0000259" key="1">
    <source>
        <dbReference type="PROSITE" id="PS50042"/>
    </source>
</evidence>
<proteinExistence type="predicted"/>
<name>V3ZS41_LOTGI</name>
<dbReference type="OrthoDB" id="2021138at2759"/>
<evidence type="ECO:0000313" key="3">
    <source>
        <dbReference type="Proteomes" id="UP000030746"/>
    </source>
</evidence>
<accession>V3ZS41</accession>
<dbReference type="GeneID" id="20238705"/>
<dbReference type="AlphaFoldDB" id="V3ZS41"/>
<keyword evidence="3" id="KW-1185">Reference proteome</keyword>
<sequence>MDIDSVAYWLRRRSHLLYKLSKEVLYDIIKNCGYKKVSKDEIIIRQGEVGERGQAIVTVEPQRHHLQYPKLMNDVKRGRQHRFEWKNGVIEKTIKGNTDVCVLGPGQIIGDVELICELPTNIASVSASSKTETFFLSYKNCDRIFVGKVGFTETFSSK</sequence>
<dbReference type="KEGG" id="lgi:LOTGIDRAFT_161481"/>
<feature type="domain" description="Cyclic nucleotide-binding" evidence="1">
    <location>
        <begin position="16"/>
        <end position="145"/>
    </location>
</feature>
<dbReference type="EMBL" id="KB201847">
    <property type="protein sequence ID" value="ESO94263.1"/>
    <property type="molecule type" value="Genomic_DNA"/>
</dbReference>
<dbReference type="PROSITE" id="PS50042">
    <property type="entry name" value="CNMP_BINDING_3"/>
    <property type="match status" value="1"/>
</dbReference>
<dbReference type="RefSeq" id="XP_009055107.1">
    <property type="nucleotide sequence ID" value="XM_009056859.1"/>
</dbReference>
<dbReference type="CTD" id="20238705"/>
<dbReference type="InterPro" id="IPR000595">
    <property type="entry name" value="cNMP-bd_dom"/>
</dbReference>
<dbReference type="InterPro" id="IPR018490">
    <property type="entry name" value="cNMP-bd_dom_sf"/>
</dbReference>
<dbReference type="HOGENOM" id="CLU_1671310_0_0_1"/>
<organism evidence="2 3">
    <name type="scientific">Lottia gigantea</name>
    <name type="common">Giant owl limpet</name>
    <dbReference type="NCBI Taxonomy" id="225164"/>
    <lineage>
        <taxon>Eukaryota</taxon>
        <taxon>Metazoa</taxon>
        <taxon>Spiralia</taxon>
        <taxon>Lophotrochozoa</taxon>
        <taxon>Mollusca</taxon>
        <taxon>Gastropoda</taxon>
        <taxon>Patellogastropoda</taxon>
        <taxon>Lottioidea</taxon>
        <taxon>Lottiidae</taxon>
        <taxon>Lottia</taxon>
    </lineage>
</organism>
<protein>
    <recommendedName>
        <fullName evidence="1">Cyclic nucleotide-binding domain-containing protein</fullName>
    </recommendedName>
</protein>